<keyword evidence="2" id="KW-1185">Reference proteome</keyword>
<dbReference type="Proteomes" id="UP000462055">
    <property type="component" value="Unassembled WGS sequence"/>
</dbReference>
<dbReference type="RefSeq" id="WP_151595474.1">
    <property type="nucleotide sequence ID" value="NZ_WBMS02000016.1"/>
</dbReference>
<accession>A0A6I4MDA8</accession>
<evidence type="ECO:0008006" key="3">
    <source>
        <dbReference type="Google" id="ProtNLM"/>
    </source>
</evidence>
<evidence type="ECO:0000313" key="1">
    <source>
        <dbReference type="EMBL" id="MWA02880.1"/>
    </source>
</evidence>
<protein>
    <recommendedName>
        <fullName evidence="3">Alpha/beta hydrolase</fullName>
    </recommendedName>
</protein>
<organism evidence="1 2">
    <name type="scientific">Actinomadura physcomitrii</name>
    <dbReference type="NCBI Taxonomy" id="2650748"/>
    <lineage>
        <taxon>Bacteria</taxon>
        <taxon>Bacillati</taxon>
        <taxon>Actinomycetota</taxon>
        <taxon>Actinomycetes</taxon>
        <taxon>Streptosporangiales</taxon>
        <taxon>Thermomonosporaceae</taxon>
        <taxon>Actinomadura</taxon>
    </lineage>
</organism>
<dbReference type="EMBL" id="WBMS02000016">
    <property type="protein sequence ID" value="MWA02880.1"/>
    <property type="molecule type" value="Genomic_DNA"/>
</dbReference>
<gene>
    <name evidence="1" type="ORF">F8568_021380</name>
</gene>
<proteinExistence type="predicted"/>
<comment type="caution">
    <text evidence="1">The sequence shown here is derived from an EMBL/GenBank/DDBJ whole genome shotgun (WGS) entry which is preliminary data.</text>
</comment>
<sequence>MHLRIGEFDRLWTVDDEQVAEFAAGLTSSPRVDAGVFPAAGHAIDYHRRGAAFQVQQLSFAPDCAARRITHSS</sequence>
<reference evidence="1" key="1">
    <citation type="submission" date="2019-12" db="EMBL/GenBank/DDBJ databases">
        <title>Actinomadura physcomitrii sp. nov., a novel actinomycete isolated from moss [Physcomitrium sphaericum (Ludw) Fuernr].</title>
        <authorList>
            <person name="Zhuang X."/>
        </authorList>
    </citation>
    <scope>NUCLEOTIDE SEQUENCE [LARGE SCALE GENOMIC DNA]</scope>
    <source>
        <strain evidence="1">LD22</strain>
    </source>
</reference>
<dbReference type="AlphaFoldDB" id="A0A6I4MDA8"/>
<name>A0A6I4MDA8_9ACTN</name>
<evidence type="ECO:0000313" key="2">
    <source>
        <dbReference type="Proteomes" id="UP000462055"/>
    </source>
</evidence>